<sequence>MTQQALIQTLKRESDAILAFGRALAEERDALKRNDFQALSELLSRKVALGQALSRETAAREAQMIALGLRVGEGGLLIGRQVDPTVADAWRKIVFFAHKAKESNEVNGAIVDAHLEFTQEAIQVLRQGGTEPNEMYGRDGKSQNPAAGVQLAAG</sequence>
<proteinExistence type="inferred from homology"/>
<comment type="function">
    <text evidence="1">Required for the efficient initiation of filament assembly.</text>
</comment>
<protein>
    <recommendedName>
        <fullName evidence="7">Flagellar protein FlgN</fullName>
    </recommendedName>
</protein>
<evidence type="ECO:0000256" key="4">
    <source>
        <dbReference type="SAM" id="MobiDB-lite"/>
    </source>
</evidence>
<evidence type="ECO:0000256" key="3">
    <source>
        <dbReference type="ARBA" id="ARBA00022795"/>
    </source>
</evidence>
<dbReference type="InterPro" id="IPR007809">
    <property type="entry name" value="FlgN-like"/>
</dbReference>
<evidence type="ECO:0000313" key="6">
    <source>
        <dbReference type="Proteomes" id="UP000706525"/>
    </source>
</evidence>
<dbReference type="Pfam" id="PF05130">
    <property type="entry name" value="FlgN"/>
    <property type="match status" value="1"/>
</dbReference>
<dbReference type="SUPFAM" id="SSF140566">
    <property type="entry name" value="FlgN-like"/>
    <property type="match status" value="1"/>
</dbReference>
<evidence type="ECO:0000256" key="2">
    <source>
        <dbReference type="ARBA" id="ARBA00007703"/>
    </source>
</evidence>
<dbReference type="InterPro" id="IPR036679">
    <property type="entry name" value="FlgN-like_sf"/>
</dbReference>
<comment type="caution">
    <text evidence="5">The sequence shown here is derived from an EMBL/GenBank/DDBJ whole genome shotgun (WGS) entry which is preliminary data.</text>
</comment>
<evidence type="ECO:0000256" key="1">
    <source>
        <dbReference type="ARBA" id="ARBA00002397"/>
    </source>
</evidence>
<name>A0ABN7Z7S6_9BURK</name>
<gene>
    <name evidence="5" type="ORF">LMG32289_04793</name>
</gene>
<evidence type="ECO:0000313" key="5">
    <source>
        <dbReference type="EMBL" id="CAG9181293.1"/>
    </source>
</evidence>
<feature type="region of interest" description="Disordered" evidence="4">
    <location>
        <begin position="130"/>
        <end position="154"/>
    </location>
</feature>
<reference evidence="5 6" key="1">
    <citation type="submission" date="2021-08" db="EMBL/GenBank/DDBJ databases">
        <authorList>
            <person name="Peeters C."/>
        </authorList>
    </citation>
    <scope>NUCLEOTIDE SEQUENCE [LARGE SCALE GENOMIC DNA]</scope>
    <source>
        <strain evidence="5 6">LMG 32289</strain>
    </source>
</reference>
<organism evidence="5 6">
    <name type="scientific">Cupriavidus pampae</name>
    <dbReference type="NCBI Taxonomy" id="659251"/>
    <lineage>
        <taxon>Bacteria</taxon>
        <taxon>Pseudomonadati</taxon>
        <taxon>Pseudomonadota</taxon>
        <taxon>Betaproteobacteria</taxon>
        <taxon>Burkholderiales</taxon>
        <taxon>Burkholderiaceae</taxon>
        <taxon>Cupriavidus</taxon>
    </lineage>
</organism>
<dbReference type="RefSeq" id="WP_223992892.1">
    <property type="nucleotide sequence ID" value="NZ_CAJZAG010000010.1"/>
</dbReference>
<dbReference type="EMBL" id="CAJZAG010000010">
    <property type="protein sequence ID" value="CAG9181293.1"/>
    <property type="molecule type" value="Genomic_DNA"/>
</dbReference>
<dbReference type="Proteomes" id="UP000706525">
    <property type="component" value="Unassembled WGS sequence"/>
</dbReference>
<comment type="similarity">
    <text evidence="2">Belongs to the FlgN family.</text>
</comment>
<keyword evidence="6" id="KW-1185">Reference proteome</keyword>
<evidence type="ECO:0008006" key="7">
    <source>
        <dbReference type="Google" id="ProtNLM"/>
    </source>
</evidence>
<accession>A0ABN7Z7S6</accession>
<keyword evidence="3" id="KW-1005">Bacterial flagellum biogenesis</keyword>
<dbReference type="Gene3D" id="1.20.58.300">
    <property type="entry name" value="FlgN-like"/>
    <property type="match status" value="1"/>
</dbReference>